<evidence type="ECO:0000256" key="2">
    <source>
        <dbReference type="ARBA" id="ARBA00007400"/>
    </source>
</evidence>
<dbReference type="PANTHER" id="PTHR40074">
    <property type="entry name" value="O-ACETYLTRANSFERASE WECH"/>
    <property type="match status" value="1"/>
</dbReference>
<protein>
    <submittedName>
        <fullName evidence="9">Acyltransferase</fullName>
    </submittedName>
</protein>
<comment type="caution">
    <text evidence="9">The sequence shown here is derived from an EMBL/GenBank/DDBJ whole genome shotgun (WGS) entry which is preliminary data.</text>
</comment>
<keyword evidence="4 7" id="KW-0812">Transmembrane</keyword>
<dbReference type="EMBL" id="VDDC01000004">
    <property type="protein sequence ID" value="TNH41000.1"/>
    <property type="molecule type" value="Genomic_DNA"/>
</dbReference>
<dbReference type="InterPro" id="IPR002656">
    <property type="entry name" value="Acyl_transf_3_dom"/>
</dbReference>
<dbReference type="Pfam" id="PF01757">
    <property type="entry name" value="Acyl_transf_3"/>
    <property type="match status" value="1"/>
</dbReference>
<keyword evidence="6 7" id="KW-0472">Membrane</keyword>
<organism evidence="9 10">
    <name type="scientific">Paracoccus haeundaensis</name>
    <dbReference type="NCBI Taxonomy" id="225362"/>
    <lineage>
        <taxon>Bacteria</taxon>
        <taxon>Pseudomonadati</taxon>
        <taxon>Pseudomonadota</taxon>
        <taxon>Alphaproteobacteria</taxon>
        <taxon>Rhodobacterales</taxon>
        <taxon>Paracoccaceae</taxon>
        <taxon>Paracoccus</taxon>
    </lineage>
</organism>
<name>A0A5C4RAK1_9RHOB</name>
<dbReference type="GO" id="GO:0009246">
    <property type="term" value="P:enterobacterial common antigen biosynthetic process"/>
    <property type="evidence" value="ECO:0007669"/>
    <property type="project" value="TreeGrafter"/>
</dbReference>
<keyword evidence="10" id="KW-1185">Reference proteome</keyword>
<dbReference type="RefSeq" id="WP_139597651.1">
    <property type="nucleotide sequence ID" value="NZ_VDDC01000004.1"/>
</dbReference>
<keyword evidence="3" id="KW-1003">Cell membrane</keyword>
<feature type="transmembrane region" description="Helical" evidence="7">
    <location>
        <begin position="206"/>
        <end position="224"/>
    </location>
</feature>
<evidence type="ECO:0000256" key="6">
    <source>
        <dbReference type="ARBA" id="ARBA00023136"/>
    </source>
</evidence>
<evidence type="ECO:0000256" key="3">
    <source>
        <dbReference type="ARBA" id="ARBA00022475"/>
    </source>
</evidence>
<feature type="domain" description="Acyltransferase 3" evidence="8">
    <location>
        <begin position="7"/>
        <end position="348"/>
    </location>
</feature>
<keyword evidence="9" id="KW-0012">Acyltransferase</keyword>
<proteinExistence type="inferred from homology"/>
<feature type="transmembrane region" description="Helical" evidence="7">
    <location>
        <begin position="300"/>
        <end position="320"/>
    </location>
</feature>
<dbReference type="AlphaFoldDB" id="A0A5C4RAK1"/>
<gene>
    <name evidence="9" type="ORF">FHD67_01870</name>
</gene>
<dbReference type="GO" id="GO:0005886">
    <property type="term" value="C:plasma membrane"/>
    <property type="evidence" value="ECO:0007669"/>
    <property type="project" value="UniProtKB-SubCell"/>
</dbReference>
<evidence type="ECO:0000256" key="1">
    <source>
        <dbReference type="ARBA" id="ARBA00004651"/>
    </source>
</evidence>
<accession>A0A5C4RAK1</accession>
<comment type="similarity">
    <text evidence="2">Belongs to the acyltransferase 3 family.</text>
</comment>
<keyword evidence="9" id="KW-0808">Transferase</keyword>
<feature type="transmembrane region" description="Helical" evidence="7">
    <location>
        <begin position="268"/>
        <end position="288"/>
    </location>
</feature>
<feature type="transmembrane region" description="Helical" evidence="7">
    <location>
        <begin position="90"/>
        <end position="108"/>
    </location>
</feature>
<evidence type="ECO:0000313" key="10">
    <source>
        <dbReference type="Proteomes" id="UP000304880"/>
    </source>
</evidence>
<comment type="subcellular location">
    <subcellularLocation>
        <location evidence="1">Cell membrane</location>
        <topology evidence="1">Multi-pass membrane protein</topology>
    </subcellularLocation>
</comment>
<evidence type="ECO:0000256" key="7">
    <source>
        <dbReference type="SAM" id="Phobius"/>
    </source>
</evidence>
<dbReference type="PANTHER" id="PTHR40074:SF2">
    <property type="entry name" value="O-ACETYLTRANSFERASE WECH"/>
    <property type="match status" value="1"/>
</dbReference>
<evidence type="ECO:0000256" key="4">
    <source>
        <dbReference type="ARBA" id="ARBA00022692"/>
    </source>
</evidence>
<feature type="transmembrane region" description="Helical" evidence="7">
    <location>
        <begin position="166"/>
        <end position="186"/>
    </location>
</feature>
<dbReference type="Proteomes" id="UP000304880">
    <property type="component" value="Unassembled WGS sequence"/>
</dbReference>
<evidence type="ECO:0000313" key="9">
    <source>
        <dbReference type="EMBL" id="TNH41000.1"/>
    </source>
</evidence>
<feature type="transmembrane region" description="Helical" evidence="7">
    <location>
        <begin position="46"/>
        <end position="70"/>
    </location>
</feature>
<dbReference type="GO" id="GO:0016413">
    <property type="term" value="F:O-acetyltransferase activity"/>
    <property type="evidence" value="ECO:0007669"/>
    <property type="project" value="TreeGrafter"/>
</dbReference>
<reference evidence="9 10" key="1">
    <citation type="submission" date="2019-06" db="EMBL/GenBank/DDBJ databases">
        <authorList>
            <person name="Li J."/>
        </authorList>
    </citation>
    <scope>NUCLEOTIDE SEQUENCE [LARGE SCALE GENOMIC DNA]</scope>
    <source>
        <strain evidence="9 10">CGMCC 1.8012</strain>
    </source>
</reference>
<feature type="transmembrane region" description="Helical" evidence="7">
    <location>
        <begin position="128"/>
        <end position="154"/>
    </location>
</feature>
<sequence>MTTGRMLWFDANRVCAAAGVVLIHSTTDFAGRPFPDAGVAERAVPVLLRSIGEFSGSEMFFLFSLFLMALRIDRHRPRYRDAIAAQAHRLLVPFAVWTLFYALFRLIKAEAFGYAPQYLAQLSQIKTWVAYLLLGKAQYHMHFLPTLFAIFLFYPVMRLAMRYPMLGVLLVATLGAMDHAQGFLYAIDLAPLTRDYLVRVTKVCGYVGYGLAAFGLYSLWKDGLPRGESRLIRRGALYLVLLAYLATLPFYGGALLTGSFPVRAGWDYYGHFLMPLLVFCAFLSSQYSDWSPRWSVMARYTFGVYLVHPAVIDLFDIALIKADLALSPALLVVTRFAVVLPVAFGLAVAIGRLPAVAWTIGLGPTPWAARKARPQPGAVPA</sequence>
<feature type="transmembrane region" description="Helical" evidence="7">
    <location>
        <begin position="236"/>
        <end position="256"/>
    </location>
</feature>
<evidence type="ECO:0000256" key="5">
    <source>
        <dbReference type="ARBA" id="ARBA00022989"/>
    </source>
</evidence>
<evidence type="ECO:0000259" key="8">
    <source>
        <dbReference type="Pfam" id="PF01757"/>
    </source>
</evidence>
<keyword evidence="5 7" id="KW-1133">Transmembrane helix</keyword>